<proteinExistence type="predicted"/>
<gene>
    <name evidence="1" type="ORF">A3860_07425</name>
</gene>
<name>A0A1V9FIG5_9BACT</name>
<dbReference type="InterPro" id="IPR046033">
    <property type="entry name" value="DUF5991"/>
</dbReference>
<dbReference type="RefSeq" id="WP_081155295.1">
    <property type="nucleotide sequence ID" value="NZ_LVYD01000102.1"/>
</dbReference>
<dbReference type="AlphaFoldDB" id="A0A1V9FIG5"/>
<protein>
    <submittedName>
        <fullName evidence="1">Uncharacterized protein</fullName>
    </submittedName>
</protein>
<comment type="caution">
    <text evidence="1">The sequence shown here is derived from an EMBL/GenBank/DDBJ whole genome shotgun (WGS) entry which is preliminary data.</text>
</comment>
<reference evidence="1 2" key="1">
    <citation type="submission" date="2016-03" db="EMBL/GenBank/DDBJ databases">
        <title>Niastella vici sp. nov., isolated from farmland soil.</title>
        <authorList>
            <person name="Chen L."/>
            <person name="Wang D."/>
            <person name="Yang S."/>
            <person name="Wang G."/>
        </authorList>
    </citation>
    <scope>NUCLEOTIDE SEQUENCE [LARGE SCALE GENOMIC DNA]</scope>
    <source>
        <strain evidence="1 2">DJ57</strain>
    </source>
</reference>
<accession>A0A1V9FIG5</accession>
<keyword evidence="2" id="KW-1185">Reference proteome</keyword>
<sequence>MKRMLLIAVPVLLIIFILYSCSKSNTLFHCADWVGDYSYHEDPVPTATGINKIMEWELSVTQQHDTCWGTLEITGLTTYVKLLTTLSGDSSGVDVVYNQYLDGSEAFKPGDVLFSLRRDSNKIITTWNRLTPMLAENHDAEGACFRQLKKRRDDELSYR</sequence>
<evidence type="ECO:0000313" key="2">
    <source>
        <dbReference type="Proteomes" id="UP000192796"/>
    </source>
</evidence>
<dbReference type="Proteomes" id="UP000192796">
    <property type="component" value="Unassembled WGS sequence"/>
</dbReference>
<dbReference type="Pfam" id="PF19453">
    <property type="entry name" value="DUF5991"/>
    <property type="match status" value="1"/>
</dbReference>
<evidence type="ECO:0000313" key="1">
    <source>
        <dbReference type="EMBL" id="OQP58149.1"/>
    </source>
</evidence>
<dbReference type="OrthoDB" id="879384at2"/>
<organism evidence="1 2">
    <name type="scientific">Niastella vici</name>
    <dbReference type="NCBI Taxonomy" id="1703345"/>
    <lineage>
        <taxon>Bacteria</taxon>
        <taxon>Pseudomonadati</taxon>
        <taxon>Bacteroidota</taxon>
        <taxon>Chitinophagia</taxon>
        <taxon>Chitinophagales</taxon>
        <taxon>Chitinophagaceae</taxon>
        <taxon>Niastella</taxon>
    </lineage>
</organism>
<dbReference type="PROSITE" id="PS51257">
    <property type="entry name" value="PROKAR_LIPOPROTEIN"/>
    <property type="match status" value="1"/>
</dbReference>
<dbReference type="EMBL" id="LVYD01000102">
    <property type="protein sequence ID" value="OQP58149.1"/>
    <property type="molecule type" value="Genomic_DNA"/>
</dbReference>